<dbReference type="Pfam" id="PF08327">
    <property type="entry name" value="AHSA1"/>
    <property type="match status" value="1"/>
</dbReference>
<dbReference type="SUPFAM" id="SSF55961">
    <property type="entry name" value="Bet v1-like"/>
    <property type="match status" value="1"/>
</dbReference>
<evidence type="ECO:0000313" key="4">
    <source>
        <dbReference type="Proteomes" id="UP000190188"/>
    </source>
</evidence>
<keyword evidence="4" id="KW-1185">Reference proteome</keyword>
<dbReference type="OrthoDB" id="9800600at2"/>
<proteinExistence type="inferred from homology"/>
<evidence type="ECO:0000313" key="3">
    <source>
        <dbReference type="EMBL" id="OPA76221.1"/>
    </source>
</evidence>
<dbReference type="Gene3D" id="3.30.530.20">
    <property type="match status" value="1"/>
</dbReference>
<dbReference type="STRING" id="1324314.BVG16_18620"/>
<accession>A0A1T2X8L6</accession>
<evidence type="ECO:0000256" key="1">
    <source>
        <dbReference type="ARBA" id="ARBA00006817"/>
    </source>
</evidence>
<reference evidence="3 4" key="1">
    <citation type="submission" date="2017-01" db="EMBL/GenBank/DDBJ databases">
        <title>Genome analysis of Paenibacillus selenitrireducens ES3-24.</title>
        <authorList>
            <person name="Xu D."/>
            <person name="Yao R."/>
            <person name="Zheng S."/>
        </authorList>
    </citation>
    <scope>NUCLEOTIDE SEQUENCE [LARGE SCALE GENOMIC DNA]</scope>
    <source>
        <strain evidence="3 4">ES3-24</strain>
    </source>
</reference>
<dbReference type="InterPro" id="IPR013538">
    <property type="entry name" value="ASHA1/2-like_C"/>
</dbReference>
<dbReference type="EMBL" id="MSZX01000007">
    <property type="protein sequence ID" value="OPA76221.1"/>
    <property type="molecule type" value="Genomic_DNA"/>
</dbReference>
<protein>
    <submittedName>
        <fullName evidence="3">Polyketide cyclase</fullName>
    </submittedName>
</protein>
<feature type="domain" description="Activator of Hsp90 ATPase homologue 1/2-like C-terminal" evidence="2">
    <location>
        <begin position="10"/>
        <end position="140"/>
    </location>
</feature>
<gene>
    <name evidence="3" type="ORF">BVG16_18620</name>
</gene>
<dbReference type="RefSeq" id="WP_078500458.1">
    <property type="nucleotide sequence ID" value="NZ_MSZX01000007.1"/>
</dbReference>
<dbReference type="AlphaFoldDB" id="A0A1T2X8L6"/>
<organism evidence="3 4">
    <name type="scientific">Paenibacillus selenitireducens</name>
    <dbReference type="NCBI Taxonomy" id="1324314"/>
    <lineage>
        <taxon>Bacteria</taxon>
        <taxon>Bacillati</taxon>
        <taxon>Bacillota</taxon>
        <taxon>Bacilli</taxon>
        <taxon>Bacillales</taxon>
        <taxon>Paenibacillaceae</taxon>
        <taxon>Paenibacillus</taxon>
    </lineage>
</organism>
<sequence>MNLKYEFYINAEPEAVWHALVSPEGTRNIFYGCVLESSFKVGEPFAYIGPGNDGDQTVHVYGTIVGYEENKMMSCIEHPGPSYYPNHEELQSRMTYTLDKVGQCTKLTLINDEWSDNHPSMKTTESHWWMILSNIKTYVETGKTMDFGV</sequence>
<dbReference type="Proteomes" id="UP000190188">
    <property type="component" value="Unassembled WGS sequence"/>
</dbReference>
<dbReference type="InterPro" id="IPR023393">
    <property type="entry name" value="START-like_dom_sf"/>
</dbReference>
<comment type="caution">
    <text evidence="3">The sequence shown here is derived from an EMBL/GenBank/DDBJ whole genome shotgun (WGS) entry which is preliminary data.</text>
</comment>
<name>A0A1T2X8L6_9BACL</name>
<comment type="similarity">
    <text evidence="1">Belongs to the AHA1 family.</text>
</comment>
<evidence type="ECO:0000259" key="2">
    <source>
        <dbReference type="Pfam" id="PF08327"/>
    </source>
</evidence>